<dbReference type="GO" id="GO:0036149">
    <property type="term" value="P:phosphatidylinositol acyl-chain remodeling"/>
    <property type="evidence" value="ECO:0007669"/>
    <property type="project" value="TreeGrafter"/>
</dbReference>
<protein>
    <submittedName>
        <fullName evidence="3">PlsC domain-containing protein</fullName>
    </submittedName>
</protein>
<dbReference type="GO" id="GO:0005783">
    <property type="term" value="C:endoplasmic reticulum"/>
    <property type="evidence" value="ECO:0007669"/>
    <property type="project" value="TreeGrafter"/>
</dbReference>
<dbReference type="PANTHER" id="PTHR10983">
    <property type="entry name" value="1-ACYLGLYCEROL-3-PHOSPHATE ACYLTRANSFERASE-RELATED"/>
    <property type="match status" value="1"/>
</dbReference>
<evidence type="ECO:0000259" key="1">
    <source>
        <dbReference type="SMART" id="SM00563"/>
    </source>
</evidence>
<dbReference type="PANTHER" id="PTHR10983:SF73">
    <property type="entry name" value="1-ACYL-SN-GLYCEROL-3-PHOSPHATE ACYLTRANSFERASE EPSILON"/>
    <property type="match status" value="1"/>
</dbReference>
<dbReference type="WBParaSite" id="Hba_17028">
    <property type="protein sequence ID" value="Hba_17028"/>
    <property type="gene ID" value="Hba_17028"/>
</dbReference>
<feature type="domain" description="Phospholipid/glycerol acyltransferase" evidence="1">
    <location>
        <begin position="41"/>
        <end position="163"/>
    </location>
</feature>
<dbReference type="InterPro" id="IPR002123">
    <property type="entry name" value="Plipid/glycerol_acylTrfase"/>
</dbReference>
<keyword evidence="2" id="KW-1185">Reference proteome</keyword>
<reference evidence="3" key="1">
    <citation type="submission" date="2016-11" db="UniProtKB">
        <authorList>
            <consortium name="WormBaseParasite"/>
        </authorList>
    </citation>
    <scope>IDENTIFICATION</scope>
</reference>
<dbReference type="CDD" id="cd07990">
    <property type="entry name" value="LPLAT_LCLAT1-like"/>
    <property type="match status" value="1"/>
</dbReference>
<sequence>MDNTLYRSYLRLCLFVFENISGVQLKLFGDIEQMKSESESVLVLANHQSNVDWAVMVMLAARQGKLGSDAGFRVMVKQAIHYVPLFGWYIFQVNNFVFHGYIYVRRFGDFVGGPVLRQLKWLDSLDEKFWLLVFPEGTRYSRMKMDKIEASREFCRRVDHVFMNENRNL</sequence>
<dbReference type="SUPFAM" id="SSF69593">
    <property type="entry name" value="Glycerol-3-phosphate (1)-acyltransferase"/>
    <property type="match status" value="1"/>
</dbReference>
<organism evidence="2 3">
    <name type="scientific">Heterorhabditis bacteriophora</name>
    <name type="common">Entomopathogenic nematode worm</name>
    <dbReference type="NCBI Taxonomy" id="37862"/>
    <lineage>
        <taxon>Eukaryota</taxon>
        <taxon>Metazoa</taxon>
        <taxon>Ecdysozoa</taxon>
        <taxon>Nematoda</taxon>
        <taxon>Chromadorea</taxon>
        <taxon>Rhabditida</taxon>
        <taxon>Rhabditina</taxon>
        <taxon>Rhabditomorpha</taxon>
        <taxon>Strongyloidea</taxon>
        <taxon>Heterorhabditidae</taxon>
        <taxon>Heterorhabditis</taxon>
    </lineage>
</organism>
<evidence type="ECO:0000313" key="3">
    <source>
        <dbReference type="WBParaSite" id="Hba_17028"/>
    </source>
</evidence>
<dbReference type="GO" id="GO:0016746">
    <property type="term" value="F:acyltransferase activity"/>
    <property type="evidence" value="ECO:0007669"/>
    <property type="project" value="InterPro"/>
</dbReference>
<dbReference type="AlphaFoldDB" id="A0A1I7XHP3"/>
<evidence type="ECO:0000313" key="2">
    <source>
        <dbReference type="Proteomes" id="UP000095283"/>
    </source>
</evidence>
<proteinExistence type="predicted"/>
<dbReference type="Pfam" id="PF01553">
    <property type="entry name" value="Acyltransferase"/>
    <property type="match status" value="1"/>
</dbReference>
<accession>A0A1I7XHP3</accession>
<dbReference type="GO" id="GO:0005739">
    <property type="term" value="C:mitochondrion"/>
    <property type="evidence" value="ECO:0007669"/>
    <property type="project" value="TreeGrafter"/>
</dbReference>
<dbReference type="SMART" id="SM00563">
    <property type="entry name" value="PlsC"/>
    <property type="match status" value="1"/>
</dbReference>
<dbReference type="Proteomes" id="UP000095283">
    <property type="component" value="Unplaced"/>
</dbReference>
<name>A0A1I7XHP3_HETBA</name>